<evidence type="ECO:0000313" key="3">
    <source>
        <dbReference type="Proteomes" id="UP000655420"/>
    </source>
</evidence>
<proteinExistence type="predicted"/>
<dbReference type="RefSeq" id="WP_200612625.1">
    <property type="nucleotide sequence ID" value="NZ_JAEHHL010000012.1"/>
</dbReference>
<gene>
    <name evidence="2" type="ORF">H0I76_16850</name>
</gene>
<protein>
    <recommendedName>
        <fullName evidence="4">Lipoprotein</fullName>
    </recommendedName>
</protein>
<keyword evidence="3" id="KW-1185">Reference proteome</keyword>
<dbReference type="EMBL" id="JAEHHL010000012">
    <property type="protein sequence ID" value="MBK0400871.1"/>
    <property type="molecule type" value="Genomic_DNA"/>
</dbReference>
<comment type="caution">
    <text evidence="2">The sequence shown here is derived from an EMBL/GenBank/DDBJ whole genome shotgun (WGS) entry which is preliminary data.</text>
</comment>
<name>A0A8J7M8Z2_9RHOB</name>
<feature type="chain" id="PRO_5035316982" description="Lipoprotein" evidence="1">
    <location>
        <begin position="22"/>
        <end position="138"/>
    </location>
</feature>
<dbReference type="PROSITE" id="PS51257">
    <property type="entry name" value="PROKAR_LIPOPROTEIN"/>
    <property type="match status" value="1"/>
</dbReference>
<feature type="signal peptide" evidence="1">
    <location>
        <begin position="1"/>
        <end position="21"/>
    </location>
</feature>
<evidence type="ECO:0000313" key="2">
    <source>
        <dbReference type="EMBL" id="MBK0400871.1"/>
    </source>
</evidence>
<dbReference type="AlphaFoldDB" id="A0A8J7M8Z2"/>
<reference evidence="2" key="1">
    <citation type="submission" date="2020-12" db="EMBL/GenBank/DDBJ databases">
        <title>Bacterial taxonomy.</title>
        <authorList>
            <person name="Pan X."/>
        </authorList>
    </citation>
    <scope>NUCLEOTIDE SEQUENCE</scope>
    <source>
        <strain evidence="2">M0105</strain>
    </source>
</reference>
<evidence type="ECO:0008006" key="4">
    <source>
        <dbReference type="Google" id="ProtNLM"/>
    </source>
</evidence>
<evidence type="ECO:0000256" key="1">
    <source>
        <dbReference type="SAM" id="SignalP"/>
    </source>
</evidence>
<accession>A0A8J7M8Z2</accession>
<organism evidence="2 3">
    <name type="scientific">Thermohalobaculum xanthum</name>
    <dbReference type="NCBI Taxonomy" id="2753746"/>
    <lineage>
        <taxon>Bacteria</taxon>
        <taxon>Pseudomonadati</taxon>
        <taxon>Pseudomonadota</taxon>
        <taxon>Alphaproteobacteria</taxon>
        <taxon>Rhodobacterales</taxon>
        <taxon>Paracoccaceae</taxon>
        <taxon>Thermohalobaculum</taxon>
    </lineage>
</organism>
<dbReference type="Proteomes" id="UP000655420">
    <property type="component" value="Unassembled WGS sequence"/>
</dbReference>
<sequence length="138" mass="14905">MKSLLPGAILALALAIGGCRAAPIYNAEDVAYTAAPSTTAQGFTLDDYRAAIIRAGAKRGWAFTDEGPGHLVGNVAVRNKHFATVDVLFDTEEFSIEYKSSRNLNYDASRGEIHPNYNSWISNLQNDIQAEIAIMKAG</sequence>
<keyword evidence="1" id="KW-0732">Signal</keyword>